<name>A0A9D7FAU5_9RHOO</name>
<dbReference type="AlphaFoldDB" id="A0A9D7FAU5"/>
<proteinExistence type="predicted"/>
<protein>
    <submittedName>
        <fullName evidence="2">Uncharacterized protein</fullName>
    </submittedName>
</protein>
<accession>A0A9D7FAU5</accession>
<dbReference type="EMBL" id="JADJNC010000001">
    <property type="protein sequence ID" value="MBK7421620.1"/>
    <property type="molecule type" value="Genomic_DNA"/>
</dbReference>
<organism evidence="2 3">
    <name type="scientific">Candidatus Propionivibrio dominans</name>
    <dbReference type="NCBI Taxonomy" id="2954373"/>
    <lineage>
        <taxon>Bacteria</taxon>
        <taxon>Pseudomonadati</taxon>
        <taxon>Pseudomonadota</taxon>
        <taxon>Betaproteobacteria</taxon>
        <taxon>Rhodocyclales</taxon>
        <taxon>Rhodocyclaceae</taxon>
        <taxon>Propionivibrio</taxon>
    </lineage>
</organism>
<sequence length="61" mass="6952">MKKDQMKKDGEISAEDLEQVSGGMTKADINTVKLHKELSTLPVDNLQKINTLEPDPWERTR</sequence>
<evidence type="ECO:0000256" key="1">
    <source>
        <dbReference type="SAM" id="MobiDB-lite"/>
    </source>
</evidence>
<feature type="region of interest" description="Disordered" evidence="1">
    <location>
        <begin position="1"/>
        <end position="25"/>
    </location>
</feature>
<evidence type="ECO:0000313" key="2">
    <source>
        <dbReference type="EMBL" id="MBK7421620.1"/>
    </source>
</evidence>
<gene>
    <name evidence="2" type="ORF">IPJ48_00165</name>
</gene>
<feature type="compositionally biased region" description="Basic and acidic residues" evidence="1">
    <location>
        <begin position="1"/>
        <end position="11"/>
    </location>
</feature>
<evidence type="ECO:0000313" key="3">
    <source>
        <dbReference type="Proteomes" id="UP000886602"/>
    </source>
</evidence>
<comment type="caution">
    <text evidence="2">The sequence shown here is derived from an EMBL/GenBank/DDBJ whole genome shotgun (WGS) entry which is preliminary data.</text>
</comment>
<reference evidence="2" key="1">
    <citation type="submission" date="2020-10" db="EMBL/GenBank/DDBJ databases">
        <title>Connecting structure to function with the recovery of over 1000 high-quality activated sludge metagenome-assembled genomes encoding full-length rRNA genes using long-read sequencing.</title>
        <authorList>
            <person name="Singleton C.M."/>
            <person name="Petriglieri F."/>
            <person name="Kristensen J.M."/>
            <person name="Kirkegaard R.H."/>
            <person name="Michaelsen T.Y."/>
            <person name="Andersen M.H."/>
            <person name="Karst S.M."/>
            <person name="Dueholm M.S."/>
            <person name="Nielsen P.H."/>
            <person name="Albertsen M."/>
        </authorList>
    </citation>
    <scope>NUCLEOTIDE SEQUENCE</scope>
    <source>
        <strain evidence="2">EsbW_18-Q3-R4-48_MAXAC.044</strain>
    </source>
</reference>
<dbReference type="Proteomes" id="UP000886602">
    <property type="component" value="Unassembled WGS sequence"/>
</dbReference>